<name>A0A6A6AZK2_9PEZI</name>
<dbReference type="GO" id="GO:0005506">
    <property type="term" value="F:iron ion binding"/>
    <property type="evidence" value="ECO:0007669"/>
    <property type="project" value="InterPro"/>
</dbReference>
<keyword evidence="4 6" id="KW-0479">Metal-binding</keyword>
<evidence type="ECO:0000256" key="1">
    <source>
        <dbReference type="ARBA" id="ARBA00001971"/>
    </source>
</evidence>
<evidence type="ECO:0000256" key="6">
    <source>
        <dbReference type="PIRSR" id="PIRSR602403-1"/>
    </source>
</evidence>
<keyword evidence="3 6" id="KW-0349">Heme</keyword>
<reference evidence="8" key="1">
    <citation type="journal article" date="2020" name="Stud. Mycol.">
        <title>101 Dothideomycetes genomes: a test case for predicting lifestyles and emergence of pathogens.</title>
        <authorList>
            <person name="Haridas S."/>
            <person name="Albert R."/>
            <person name="Binder M."/>
            <person name="Bloem J."/>
            <person name="Labutti K."/>
            <person name="Salamov A."/>
            <person name="Andreopoulos B."/>
            <person name="Baker S."/>
            <person name="Barry K."/>
            <person name="Bills G."/>
            <person name="Bluhm B."/>
            <person name="Cannon C."/>
            <person name="Castanera R."/>
            <person name="Culley D."/>
            <person name="Daum C."/>
            <person name="Ezra D."/>
            <person name="Gonzalez J."/>
            <person name="Henrissat B."/>
            <person name="Kuo A."/>
            <person name="Liang C."/>
            <person name="Lipzen A."/>
            <person name="Lutzoni F."/>
            <person name="Magnuson J."/>
            <person name="Mondo S."/>
            <person name="Nolan M."/>
            <person name="Ohm R."/>
            <person name="Pangilinan J."/>
            <person name="Park H.-J."/>
            <person name="Ramirez L."/>
            <person name="Alfaro M."/>
            <person name="Sun H."/>
            <person name="Tritt A."/>
            <person name="Yoshinaga Y."/>
            <person name="Zwiers L.-H."/>
            <person name="Turgeon B."/>
            <person name="Goodwin S."/>
            <person name="Spatafora J."/>
            <person name="Crous P."/>
            <person name="Grigoriev I."/>
        </authorList>
    </citation>
    <scope>NUCLEOTIDE SEQUENCE</scope>
    <source>
        <strain evidence="8">CBS 121167</strain>
    </source>
</reference>
<evidence type="ECO:0000313" key="8">
    <source>
        <dbReference type="EMBL" id="KAF2136434.1"/>
    </source>
</evidence>
<dbReference type="GO" id="GO:0020037">
    <property type="term" value="F:heme binding"/>
    <property type="evidence" value="ECO:0007669"/>
    <property type="project" value="InterPro"/>
</dbReference>
<feature type="binding site" description="axial binding residue" evidence="6">
    <location>
        <position position="451"/>
    </location>
    <ligand>
        <name>heme</name>
        <dbReference type="ChEBI" id="CHEBI:30413"/>
    </ligand>
    <ligandPart>
        <name>Fe</name>
        <dbReference type="ChEBI" id="CHEBI:18248"/>
    </ligandPart>
</feature>
<dbReference type="EMBL" id="ML995521">
    <property type="protein sequence ID" value="KAF2136434.1"/>
    <property type="molecule type" value="Genomic_DNA"/>
</dbReference>
<dbReference type="GO" id="GO:0016705">
    <property type="term" value="F:oxidoreductase activity, acting on paired donors, with incorporation or reduction of molecular oxygen"/>
    <property type="evidence" value="ECO:0007669"/>
    <property type="project" value="InterPro"/>
</dbReference>
<dbReference type="PANTHER" id="PTHR24304">
    <property type="entry name" value="CYTOCHROME P450 FAMILY 7"/>
    <property type="match status" value="1"/>
</dbReference>
<evidence type="ECO:0000256" key="4">
    <source>
        <dbReference type="ARBA" id="ARBA00022723"/>
    </source>
</evidence>
<proteinExistence type="inferred from homology"/>
<dbReference type="InterPro" id="IPR050529">
    <property type="entry name" value="CYP450_sterol_14alpha_dmase"/>
</dbReference>
<evidence type="ECO:0000256" key="2">
    <source>
        <dbReference type="ARBA" id="ARBA00010617"/>
    </source>
</evidence>
<dbReference type="PRINTS" id="PR00465">
    <property type="entry name" value="EP450IV"/>
</dbReference>
<accession>A0A6A6AZK2</accession>
<evidence type="ECO:0008006" key="10">
    <source>
        <dbReference type="Google" id="ProtNLM"/>
    </source>
</evidence>
<gene>
    <name evidence="8" type="ORF">K452DRAFT_237538</name>
</gene>
<dbReference type="Proteomes" id="UP000799438">
    <property type="component" value="Unassembled WGS sequence"/>
</dbReference>
<dbReference type="OrthoDB" id="1470350at2759"/>
<evidence type="ECO:0000256" key="3">
    <source>
        <dbReference type="ARBA" id="ARBA00022617"/>
    </source>
</evidence>
<dbReference type="GO" id="GO:0008395">
    <property type="term" value="F:steroid hydroxylase activity"/>
    <property type="evidence" value="ECO:0007669"/>
    <property type="project" value="TreeGrafter"/>
</dbReference>
<dbReference type="Pfam" id="PF00067">
    <property type="entry name" value="p450"/>
    <property type="match status" value="1"/>
</dbReference>
<protein>
    <recommendedName>
        <fullName evidence="10">Cytochrome P450</fullName>
    </recommendedName>
</protein>
<feature type="region of interest" description="Disordered" evidence="7">
    <location>
        <begin position="483"/>
        <end position="506"/>
    </location>
</feature>
<dbReference type="InterPro" id="IPR002403">
    <property type="entry name" value="Cyt_P450_E_grp-IV"/>
</dbReference>
<dbReference type="Gene3D" id="1.10.630.10">
    <property type="entry name" value="Cytochrome P450"/>
    <property type="match status" value="1"/>
</dbReference>
<dbReference type="PANTHER" id="PTHR24304:SF2">
    <property type="entry name" value="24-HYDROXYCHOLESTEROL 7-ALPHA-HYDROXYLASE"/>
    <property type="match status" value="1"/>
</dbReference>
<dbReference type="GeneID" id="54295091"/>
<comment type="similarity">
    <text evidence="2">Belongs to the cytochrome P450 family.</text>
</comment>
<keyword evidence="5 6" id="KW-0408">Iron</keyword>
<dbReference type="InterPro" id="IPR001128">
    <property type="entry name" value="Cyt_P450"/>
</dbReference>
<dbReference type="SUPFAM" id="SSF48264">
    <property type="entry name" value="Cytochrome P450"/>
    <property type="match status" value="1"/>
</dbReference>
<dbReference type="RefSeq" id="XP_033392152.1">
    <property type="nucleotide sequence ID" value="XM_033537595.1"/>
</dbReference>
<comment type="cofactor">
    <cofactor evidence="1 6">
        <name>heme</name>
        <dbReference type="ChEBI" id="CHEBI:30413"/>
    </cofactor>
</comment>
<keyword evidence="9" id="KW-1185">Reference proteome</keyword>
<organism evidence="8 9">
    <name type="scientific">Aplosporella prunicola CBS 121167</name>
    <dbReference type="NCBI Taxonomy" id="1176127"/>
    <lineage>
        <taxon>Eukaryota</taxon>
        <taxon>Fungi</taxon>
        <taxon>Dikarya</taxon>
        <taxon>Ascomycota</taxon>
        <taxon>Pezizomycotina</taxon>
        <taxon>Dothideomycetes</taxon>
        <taxon>Dothideomycetes incertae sedis</taxon>
        <taxon>Botryosphaeriales</taxon>
        <taxon>Aplosporellaceae</taxon>
        <taxon>Aplosporella</taxon>
    </lineage>
</organism>
<dbReference type="AlphaFoldDB" id="A0A6A6AZK2"/>
<evidence type="ECO:0000256" key="5">
    <source>
        <dbReference type="ARBA" id="ARBA00023004"/>
    </source>
</evidence>
<evidence type="ECO:0000313" key="9">
    <source>
        <dbReference type="Proteomes" id="UP000799438"/>
    </source>
</evidence>
<evidence type="ECO:0000256" key="7">
    <source>
        <dbReference type="SAM" id="MobiDB-lite"/>
    </source>
</evidence>
<sequence>MAYPWIKSLWLFLLGILTLFLWRIWAFTISPYLNPERPREAPYWIPFIGHSFSFFWNRDKTIEAGLNTFGRTHEPFALRIFCERMYIISSPADTVTIYRNSAAFSWDEYMNLLLQAFGITGRSLELAWHNPRPDAMGFKPNPLNPQNKNLIHLTEDFYKAQLLPGDKLDHLTSRYIDVIDHTFHWKNFSGKYVLEEGAAYKRISLKLFVRMVMTETVTRAMLGEIMFSFEPDLVNHLMVLHDYSWAVVFNLPKVLFPKLGPALGNLSKAIRSYLNTSELDREDECWAIRSILKSQEITGMDEDSRVAMFIMIWWAAHSNTVNACFWIFSYLLFNPGLLESIREETTPAFKDGRLDSSYLANECPLLDSVWSEVLRLVNGAMSVRKVVTSTKVSGKILESGNTVMIPFRQLHYNTNVWGSACFDFDPERFIREPKLQSHPSYRPFGGGISYCPGKSLAKSEVCGFVASLLQRFDISLFTRPGEPPQVFPKLDDTRPSTGTTGPMDDMDLVFDLVPRR</sequence>
<dbReference type="InterPro" id="IPR036396">
    <property type="entry name" value="Cyt_P450_sf"/>
</dbReference>
<dbReference type="CDD" id="cd11040">
    <property type="entry name" value="CYP7_CYP8-like"/>
    <property type="match status" value="1"/>
</dbReference>